<accession>A0A660DXH2</accession>
<organism evidence="1 2">
    <name type="scientific">Lactiplantibacillus mudanjiangensis</name>
    <dbReference type="NCBI Taxonomy" id="1296538"/>
    <lineage>
        <taxon>Bacteria</taxon>
        <taxon>Bacillati</taxon>
        <taxon>Bacillota</taxon>
        <taxon>Bacilli</taxon>
        <taxon>Lactobacillales</taxon>
        <taxon>Lactobacillaceae</taxon>
        <taxon>Lactiplantibacillus</taxon>
    </lineage>
</organism>
<reference evidence="1 2" key="1">
    <citation type="submission" date="2018-11" db="EMBL/GenBank/DDBJ databases">
        <authorList>
            <person name="Wuyts S."/>
        </authorList>
    </citation>
    <scope>NUCLEOTIDE SEQUENCE [LARGE SCALE GENOMIC DNA]</scope>
    <source>
        <strain evidence="1">Lactobacillus mudanjiangensis AMBF249</strain>
    </source>
</reference>
<evidence type="ECO:0000313" key="1">
    <source>
        <dbReference type="EMBL" id="VDG28119.1"/>
    </source>
</evidence>
<evidence type="ECO:0000313" key="2">
    <source>
        <dbReference type="Proteomes" id="UP000289996"/>
    </source>
</evidence>
<dbReference type="RefSeq" id="WP_130851658.1">
    <property type="nucleotide sequence ID" value="NZ_UYIG01000090.1"/>
</dbReference>
<dbReference type="AlphaFoldDB" id="A0A660DXH2"/>
<sequence length="176" mass="20388">MKKFLLWGSGVVLLTICLIGGWSFRTKTTTSQPTAAKVQTHHKKKTTKPLTLTELKRHDTLAYSSIIYYAIKYGKIQRWQELSDFSLGWQVESYSSKSKYLVWPDQNIKDEAKQLAPNWFKLQGSTVTYHSFVVLSFQDDMTAKVSLTTIINRINREHAEAKVRQMPTRLTVIRHH</sequence>
<proteinExistence type="predicted"/>
<name>A0A660DXH2_9LACO</name>
<dbReference type="EMBL" id="UYIG01000090">
    <property type="protein sequence ID" value="VDG28119.1"/>
    <property type="molecule type" value="Genomic_DNA"/>
</dbReference>
<gene>
    <name evidence="1" type="ORF">MUDAN_MDHGFNIF_02850</name>
</gene>
<keyword evidence="2" id="KW-1185">Reference proteome</keyword>
<dbReference type="Proteomes" id="UP000289996">
    <property type="component" value="Unassembled WGS sequence"/>
</dbReference>
<protein>
    <submittedName>
        <fullName evidence="1">Uncharacterized protein</fullName>
    </submittedName>
</protein>
<dbReference type="OrthoDB" id="2318276at2"/>